<proteinExistence type="predicted"/>
<dbReference type="Proteomes" id="UP000029986">
    <property type="component" value="Chromosome"/>
</dbReference>
<evidence type="ECO:0000259" key="1">
    <source>
        <dbReference type="PROSITE" id="PS51742"/>
    </source>
</evidence>
<evidence type="ECO:0000313" key="2">
    <source>
        <dbReference type="EMBL" id="AIU73351.1"/>
    </source>
</evidence>
<dbReference type="eggNOG" id="COG1661">
    <property type="taxonomic scope" value="Bacteria"/>
</dbReference>
<dbReference type="InterPro" id="IPR005175">
    <property type="entry name" value="PPC_dom"/>
</dbReference>
<keyword evidence="3" id="KW-1185">Reference proteome</keyword>
<keyword evidence="2" id="KW-0238">DNA-binding</keyword>
<dbReference type="HOGENOM" id="CLU_114051_3_1_6"/>
<gene>
    <name evidence="2" type="ORF">AT03_13735</name>
</gene>
<dbReference type="GO" id="GO:0003677">
    <property type="term" value="F:DNA binding"/>
    <property type="evidence" value="ECO:0007669"/>
    <property type="project" value="UniProtKB-KW"/>
</dbReference>
<dbReference type="EMBL" id="CP009706">
    <property type="protein sequence ID" value="AIU73351.1"/>
    <property type="molecule type" value="Genomic_DNA"/>
</dbReference>
<dbReference type="OrthoDB" id="552202at2"/>
<accession>A0A097R3P4</accession>
<evidence type="ECO:0000313" key="3">
    <source>
        <dbReference type="Proteomes" id="UP000029986"/>
    </source>
</evidence>
<dbReference type="AlphaFoldDB" id="A0A097R3P4"/>
<reference evidence="2 3" key="1">
    <citation type="journal article" date="2014" name="Gut Pathog.">
        <title>Gene clusters of Hafnia alvei strain FB1 important in survival and pathogenesis: a draft genome perspective.</title>
        <authorList>
            <person name="Tan J.Y."/>
            <person name="Yin W.F."/>
            <person name="Chan K.G."/>
        </authorList>
    </citation>
    <scope>NUCLEOTIDE SEQUENCE [LARGE SCALE GENOMIC DNA]</scope>
    <source>
        <strain evidence="2 3">FB1</strain>
    </source>
</reference>
<protein>
    <submittedName>
        <fullName evidence="2">DNA-binding protein</fullName>
    </submittedName>
</protein>
<feature type="domain" description="PPC" evidence="1">
    <location>
        <begin position="7"/>
        <end position="138"/>
    </location>
</feature>
<dbReference type="CDD" id="cd11378">
    <property type="entry name" value="DUF296"/>
    <property type="match status" value="1"/>
</dbReference>
<dbReference type="RefSeq" id="WP_025802340.1">
    <property type="nucleotide sequence ID" value="NZ_CP009706.1"/>
</dbReference>
<dbReference type="PANTHER" id="PTHR34988:SF1">
    <property type="entry name" value="DNA-BINDING PROTEIN"/>
    <property type="match status" value="1"/>
</dbReference>
<dbReference type="Gene3D" id="3.30.1330.80">
    <property type="entry name" value="Hypothetical protein, similar to alpha- acetolactate decarboxylase, domain 2"/>
    <property type="match status" value="1"/>
</dbReference>
<name>A0A097R3P4_HAFAL</name>
<dbReference type="KEGG" id="hav:AT03_13735"/>
<dbReference type="Pfam" id="PF03479">
    <property type="entry name" value="PCC"/>
    <property type="match status" value="1"/>
</dbReference>
<dbReference type="PROSITE" id="PS51742">
    <property type="entry name" value="PPC"/>
    <property type="match status" value="1"/>
</dbReference>
<organism evidence="2 3">
    <name type="scientific">Hafnia alvei FB1</name>
    <dbReference type="NCBI Taxonomy" id="1453496"/>
    <lineage>
        <taxon>Bacteria</taxon>
        <taxon>Pseudomonadati</taxon>
        <taxon>Pseudomonadota</taxon>
        <taxon>Gammaproteobacteria</taxon>
        <taxon>Enterobacterales</taxon>
        <taxon>Hafniaceae</taxon>
        <taxon>Hafnia</taxon>
    </lineage>
</organism>
<dbReference type="PANTHER" id="PTHR34988">
    <property type="entry name" value="PROTEIN, PUTATIVE-RELATED"/>
    <property type="match status" value="1"/>
</dbReference>
<dbReference type="PATRIC" id="fig|1453496.5.peg.2801"/>
<dbReference type="SUPFAM" id="SSF117856">
    <property type="entry name" value="AF0104/ALDC/Ptd012-like"/>
    <property type="match status" value="1"/>
</dbReference>
<sequence>MRAKDLVSSSQFYPLRLLPGTELIAELRQFIANNHIKAGWIASVVGSLSTVSLRYAGCERTSLIEGKFEVIALGGTLDSQFEHLHMSVADETGRMIGGHVMPGNIVRTTLEVIIGELCDADFSRQHCVLSGYEELAIAPRNNLKDERK</sequence>